<organism evidence="7 8">
    <name type="scientific">Paraherbaspirillum soli</name>
    <dbReference type="NCBI Taxonomy" id="631222"/>
    <lineage>
        <taxon>Bacteria</taxon>
        <taxon>Pseudomonadati</taxon>
        <taxon>Pseudomonadota</taxon>
        <taxon>Betaproteobacteria</taxon>
        <taxon>Burkholderiales</taxon>
        <taxon>Oxalobacteraceae</taxon>
        <taxon>Paraherbaspirillum</taxon>
    </lineage>
</organism>
<gene>
    <name evidence="7" type="ORF">ACFPM8_14600</name>
</gene>
<dbReference type="EMBL" id="JBHSMT010000026">
    <property type="protein sequence ID" value="MFC5475186.1"/>
    <property type="molecule type" value="Genomic_DNA"/>
</dbReference>
<dbReference type="InterPro" id="IPR037518">
    <property type="entry name" value="MPN"/>
</dbReference>
<dbReference type="PROSITE" id="PS50249">
    <property type="entry name" value="MPN"/>
    <property type="match status" value="1"/>
</dbReference>
<dbReference type="Gene3D" id="3.40.140.10">
    <property type="entry name" value="Cytidine Deaminase, domain 2"/>
    <property type="match status" value="1"/>
</dbReference>
<protein>
    <submittedName>
        <fullName evidence="7">M67 family metallopeptidase</fullName>
    </submittedName>
</protein>
<keyword evidence="3" id="KW-0378">Hydrolase</keyword>
<sequence length="156" mass="17786">MIKTAECRDSRFPIPSHMVTLQLSEFLRASLERWAHAGYPVETCGLLLGERNSACSTIKRVTQAKNLSHERTRDRYLLDPQDFLAADNAARANGMEVLGIWHTHPDHPARPSEIDQAAAWPEWSYLILAVTRDGVKDIRSWRLNGDMKFDEEVIQS</sequence>
<dbReference type="SMART" id="SM00232">
    <property type="entry name" value="JAB_MPN"/>
    <property type="match status" value="1"/>
</dbReference>
<keyword evidence="4" id="KW-0862">Zinc</keyword>
<dbReference type="RefSeq" id="WP_378998286.1">
    <property type="nucleotide sequence ID" value="NZ_JBHSMT010000026.1"/>
</dbReference>
<keyword evidence="8" id="KW-1185">Reference proteome</keyword>
<evidence type="ECO:0000256" key="5">
    <source>
        <dbReference type="ARBA" id="ARBA00023049"/>
    </source>
</evidence>
<keyword evidence="2" id="KW-0479">Metal-binding</keyword>
<proteinExistence type="predicted"/>
<evidence type="ECO:0000259" key="6">
    <source>
        <dbReference type="PROSITE" id="PS50249"/>
    </source>
</evidence>
<evidence type="ECO:0000256" key="3">
    <source>
        <dbReference type="ARBA" id="ARBA00022801"/>
    </source>
</evidence>
<dbReference type="PANTHER" id="PTHR34858:SF1">
    <property type="entry name" value="CYSO-CYSTEINE PEPTIDASE"/>
    <property type="match status" value="1"/>
</dbReference>
<comment type="caution">
    <text evidence="7">The sequence shown here is derived from an EMBL/GenBank/DDBJ whole genome shotgun (WGS) entry which is preliminary data.</text>
</comment>
<dbReference type="InterPro" id="IPR028090">
    <property type="entry name" value="JAB_dom_prok"/>
</dbReference>
<evidence type="ECO:0000256" key="2">
    <source>
        <dbReference type="ARBA" id="ARBA00022723"/>
    </source>
</evidence>
<feature type="domain" description="MPN" evidence="6">
    <location>
        <begin position="19"/>
        <end position="147"/>
    </location>
</feature>
<dbReference type="InterPro" id="IPR051929">
    <property type="entry name" value="VirAsm_ModProt"/>
</dbReference>
<dbReference type="PANTHER" id="PTHR34858">
    <property type="entry name" value="CYSO-CYSTEINE PEPTIDASE"/>
    <property type="match status" value="1"/>
</dbReference>
<evidence type="ECO:0000256" key="1">
    <source>
        <dbReference type="ARBA" id="ARBA00022670"/>
    </source>
</evidence>
<dbReference type="Pfam" id="PF14464">
    <property type="entry name" value="Prok-JAB"/>
    <property type="match status" value="1"/>
</dbReference>
<evidence type="ECO:0000313" key="7">
    <source>
        <dbReference type="EMBL" id="MFC5475186.1"/>
    </source>
</evidence>
<name>A0ABW0ME50_9BURK</name>
<reference evidence="8" key="1">
    <citation type="journal article" date="2019" name="Int. J. Syst. Evol. Microbiol.">
        <title>The Global Catalogue of Microorganisms (GCM) 10K type strain sequencing project: providing services to taxonomists for standard genome sequencing and annotation.</title>
        <authorList>
            <consortium name="The Broad Institute Genomics Platform"/>
            <consortium name="The Broad Institute Genome Sequencing Center for Infectious Disease"/>
            <person name="Wu L."/>
            <person name="Ma J."/>
        </authorList>
    </citation>
    <scope>NUCLEOTIDE SEQUENCE [LARGE SCALE GENOMIC DNA]</scope>
    <source>
        <strain evidence="8">JCM 17066</strain>
    </source>
</reference>
<dbReference type="InterPro" id="IPR000555">
    <property type="entry name" value="JAMM/MPN+_dom"/>
</dbReference>
<dbReference type="CDD" id="cd08070">
    <property type="entry name" value="MPN_like"/>
    <property type="match status" value="1"/>
</dbReference>
<evidence type="ECO:0000256" key="4">
    <source>
        <dbReference type="ARBA" id="ARBA00022833"/>
    </source>
</evidence>
<keyword evidence="1" id="KW-0645">Protease</keyword>
<dbReference type="Proteomes" id="UP001596045">
    <property type="component" value="Unassembled WGS sequence"/>
</dbReference>
<evidence type="ECO:0000313" key="8">
    <source>
        <dbReference type="Proteomes" id="UP001596045"/>
    </source>
</evidence>
<keyword evidence="5" id="KW-0482">Metalloprotease</keyword>
<accession>A0ABW0ME50</accession>
<dbReference type="SUPFAM" id="SSF102712">
    <property type="entry name" value="JAB1/MPN domain"/>
    <property type="match status" value="1"/>
</dbReference>